<dbReference type="PANTHER" id="PTHR43133">
    <property type="entry name" value="RNA POLYMERASE ECF-TYPE SIGMA FACTO"/>
    <property type="match status" value="1"/>
</dbReference>
<dbReference type="GO" id="GO:0016987">
    <property type="term" value="F:sigma factor activity"/>
    <property type="evidence" value="ECO:0007669"/>
    <property type="project" value="UniProtKB-KW"/>
</dbReference>
<dbReference type="Gene3D" id="1.10.10.10">
    <property type="entry name" value="Winged helix-like DNA-binding domain superfamily/Winged helix DNA-binding domain"/>
    <property type="match status" value="1"/>
</dbReference>
<dbReference type="Proteomes" id="UP000283523">
    <property type="component" value="Unassembled WGS sequence"/>
</dbReference>
<organism evidence="7 8">
    <name type="scientific">Fibrisoma montanum</name>
    <dbReference type="NCBI Taxonomy" id="2305895"/>
    <lineage>
        <taxon>Bacteria</taxon>
        <taxon>Pseudomonadati</taxon>
        <taxon>Bacteroidota</taxon>
        <taxon>Cytophagia</taxon>
        <taxon>Cytophagales</taxon>
        <taxon>Spirosomataceae</taxon>
        <taxon>Fibrisoma</taxon>
    </lineage>
</organism>
<keyword evidence="2" id="KW-0805">Transcription regulation</keyword>
<dbReference type="InterPro" id="IPR013324">
    <property type="entry name" value="RNA_pol_sigma_r3/r4-like"/>
</dbReference>
<dbReference type="InterPro" id="IPR039425">
    <property type="entry name" value="RNA_pol_sigma-70-like"/>
</dbReference>
<gene>
    <name evidence="7" type="ORF">DYU11_31625</name>
</gene>
<name>A0A418LWB7_9BACT</name>
<comment type="caution">
    <text evidence="7">The sequence shown here is derived from an EMBL/GenBank/DDBJ whole genome shotgun (WGS) entry which is preliminary data.</text>
</comment>
<evidence type="ECO:0000313" key="8">
    <source>
        <dbReference type="Proteomes" id="UP000283523"/>
    </source>
</evidence>
<feature type="domain" description="RNA polymerase sigma factor 70 region 4 type 2" evidence="6">
    <location>
        <begin position="131"/>
        <end position="182"/>
    </location>
</feature>
<dbReference type="EMBL" id="QXED01000017">
    <property type="protein sequence ID" value="RIV17594.1"/>
    <property type="molecule type" value="Genomic_DNA"/>
</dbReference>
<evidence type="ECO:0000256" key="1">
    <source>
        <dbReference type="ARBA" id="ARBA00010641"/>
    </source>
</evidence>
<dbReference type="Gene3D" id="1.10.1740.10">
    <property type="match status" value="1"/>
</dbReference>
<proteinExistence type="inferred from homology"/>
<dbReference type="SUPFAM" id="SSF88946">
    <property type="entry name" value="Sigma2 domain of RNA polymerase sigma factors"/>
    <property type="match status" value="1"/>
</dbReference>
<dbReference type="InterPro" id="IPR014284">
    <property type="entry name" value="RNA_pol_sigma-70_dom"/>
</dbReference>
<dbReference type="InterPro" id="IPR036388">
    <property type="entry name" value="WH-like_DNA-bd_sf"/>
</dbReference>
<dbReference type="GO" id="GO:0006352">
    <property type="term" value="P:DNA-templated transcription initiation"/>
    <property type="evidence" value="ECO:0007669"/>
    <property type="project" value="InterPro"/>
</dbReference>
<comment type="similarity">
    <text evidence="1">Belongs to the sigma-70 factor family. ECF subfamily.</text>
</comment>
<evidence type="ECO:0000256" key="3">
    <source>
        <dbReference type="ARBA" id="ARBA00023082"/>
    </source>
</evidence>
<dbReference type="InterPro" id="IPR007627">
    <property type="entry name" value="RNA_pol_sigma70_r2"/>
</dbReference>
<evidence type="ECO:0000259" key="6">
    <source>
        <dbReference type="Pfam" id="PF08281"/>
    </source>
</evidence>
<dbReference type="PANTHER" id="PTHR43133:SF46">
    <property type="entry name" value="RNA POLYMERASE SIGMA-70 FACTOR ECF SUBFAMILY"/>
    <property type="match status" value="1"/>
</dbReference>
<dbReference type="CDD" id="cd06171">
    <property type="entry name" value="Sigma70_r4"/>
    <property type="match status" value="1"/>
</dbReference>
<keyword evidence="3" id="KW-0731">Sigma factor</keyword>
<protein>
    <submittedName>
        <fullName evidence="7">Sigma-70 family RNA polymerase sigma factor</fullName>
    </submittedName>
</protein>
<sequence>MRPSTRLDENTLQGLWQRLLQGEGGVMESLMQAVFRSLFHYGTKFTTDHELVKDCIQDVFVDVWLHRSAVDAHIPAKAYLMASLRRKIHRKSIKQGYFQPFGEADELRFQADFTVQDAIISDEATRQTAYRLKQLLDLLPKRQQEVIYLKFFHDLDREHIAGVMGVAPQTVSNLLQLALQKLRQYASELPLLSLLLPLLS</sequence>
<evidence type="ECO:0000256" key="4">
    <source>
        <dbReference type="ARBA" id="ARBA00023163"/>
    </source>
</evidence>
<feature type="domain" description="RNA polymerase sigma-70 region 2" evidence="5">
    <location>
        <begin position="32"/>
        <end position="90"/>
    </location>
</feature>
<dbReference type="SUPFAM" id="SSF88659">
    <property type="entry name" value="Sigma3 and sigma4 domains of RNA polymerase sigma factors"/>
    <property type="match status" value="1"/>
</dbReference>
<evidence type="ECO:0000259" key="5">
    <source>
        <dbReference type="Pfam" id="PF04542"/>
    </source>
</evidence>
<dbReference type="GO" id="GO:0003677">
    <property type="term" value="F:DNA binding"/>
    <property type="evidence" value="ECO:0007669"/>
    <property type="project" value="InterPro"/>
</dbReference>
<accession>A0A418LWB7</accession>
<dbReference type="NCBIfam" id="TIGR02937">
    <property type="entry name" value="sigma70-ECF"/>
    <property type="match status" value="1"/>
</dbReference>
<evidence type="ECO:0000313" key="7">
    <source>
        <dbReference type="EMBL" id="RIV17594.1"/>
    </source>
</evidence>
<keyword evidence="8" id="KW-1185">Reference proteome</keyword>
<dbReference type="Pfam" id="PF08281">
    <property type="entry name" value="Sigma70_r4_2"/>
    <property type="match status" value="1"/>
</dbReference>
<reference evidence="7 8" key="1">
    <citation type="submission" date="2018-08" db="EMBL/GenBank/DDBJ databases">
        <title>Fibrisoma montanum sp. nov., isolated from Danxia mountain soil.</title>
        <authorList>
            <person name="Huang Y."/>
        </authorList>
    </citation>
    <scope>NUCLEOTIDE SEQUENCE [LARGE SCALE GENOMIC DNA]</scope>
    <source>
        <strain evidence="7 8">HYT19</strain>
    </source>
</reference>
<dbReference type="RefSeq" id="WP_119671760.1">
    <property type="nucleotide sequence ID" value="NZ_QXED01000017.1"/>
</dbReference>
<dbReference type="InterPro" id="IPR013249">
    <property type="entry name" value="RNA_pol_sigma70_r4_t2"/>
</dbReference>
<dbReference type="Pfam" id="PF04542">
    <property type="entry name" value="Sigma70_r2"/>
    <property type="match status" value="1"/>
</dbReference>
<keyword evidence="4" id="KW-0804">Transcription</keyword>
<dbReference type="OrthoDB" id="9150024at2"/>
<dbReference type="AlphaFoldDB" id="A0A418LWB7"/>
<dbReference type="InterPro" id="IPR013325">
    <property type="entry name" value="RNA_pol_sigma_r2"/>
</dbReference>
<evidence type="ECO:0000256" key="2">
    <source>
        <dbReference type="ARBA" id="ARBA00023015"/>
    </source>
</evidence>